<dbReference type="InterPro" id="IPR045450">
    <property type="entry name" value="VMAP_C"/>
</dbReference>
<dbReference type="RefSeq" id="WP_153278661.1">
    <property type="nucleotide sequence ID" value="NZ_CP034550.1"/>
</dbReference>
<dbReference type="InterPro" id="IPR045555">
    <property type="entry name" value="VMAP-M0"/>
</dbReference>
<evidence type="ECO:0000259" key="2">
    <source>
        <dbReference type="Pfam" id="PF19916"/>
    </source>
</evidence>
<dbReference type="InterPro" id="IPR045431">
    <property type="entry name" value="EAD2"/>
</dbReference>
<feature type="domain" description="Effector-associated" evidence="3">
    <location>
        <begin position="26"/>
        <end position="107"/>
    </location>
</feature>
<proteinExistence type="predicted"/>
<feature type="domain" description="vWA-MoxR associated protein C-terminal" evidence="4">
    <location>
        <begin position="249"/>
        <end position="483"/>
    </location>
</feature>
<gene>
    <name evidence="5" type="ORF">EKG83_35240</name>
</gene>
<sequence>MAWAPSGAAQARGDPGEESTPLMPLVTALRRIPMLADRSGRELVVRMVGEALREHLPVEDHKYPVGHLFSIAEVCCRRPERLSALVRVLEMLEQDSRPMVALRDLVRDMTTLALWSDEARGEVLALLSGVVVPDIEGVYLAVAGPSAPPLRGSTTYQEVFRTLETLNARPDGVPRSLLFVEHIAARVRTELAVRLHHWVDRQAAALDLAAEVASARWEVREGRVAAPARPSDAYVVFQLCREGLRGDVHRLSQWHQLDLSTGWHPVRGADFTGDLEAVKHRVAEAVEGLEADWAGFAPRVHVEFVLAAELINLDVDQWPWETDAPLPEPLGCRYPVAVRSLERMAARKYHRSWHQRWELLRSQLDRTGAIHEDATCWGGDGSARAVRELMSKLQRDAAAVSLVLSSPPHPESRGRDEIAVGLRAGIPVVIWDRAGSDDGFVARARRLLHEDNPRDLLERVRLARSDVFEAGGDGGLTVLWDDPSRVVLPVHPTAPEGV</sequence>
<dbReference type="OrthoDB" id="3867284at2"/>
<keyword evidence="6" id="KW-1185">Reference proteome</keyword>
<name>A0A5Q0H808_SACSY</name>
<dbReference type="AlphaFoldDB" id="A0A5Q0H808"/>
<evidence type="ECO:0000259" key="4">
    <source>
        <dbReference type="Pfam" id="PF20028"/>
    </source>
</evidence>
<feature type="domain" description="vWA-MoxR associated protein middle region 0" evidence="2">
    <location>
        <begin position="116"/>
        <end position="216"/>
    </location>
</feature>
<dbReference type="Proteomes" id="UP000325787">
    <property type="component" value="Chromosome"/>
</dbReference>
<dbReference type="EMBL" id="CP034550">
    <property type="protein sequence ID" value="QFZ21970.1"/>
    <property type="molecule type" value="Genomic_DNA"/>
</dbReference>
<dbReference type="KEGG" id="ssyi:EKG83_35240"/>
<accession>A0A5Q0H808</accession>
<organism evidence="5 6">
    <name type="scientific">Saccharothrix syringae</name>
    <name type="common">Nocardiopsis syringae</name>
    <dbReference type="NCBI Taxonomy" id="103733"/>
    <lineage>
        <taxon>Bacteria</taxon>
        <taxon>Bacillati</taxon>
        <taxon>Actinomycetota</taxon>
        <taxon>Actinomycetes</taxon>
        <taxon>Pseudonocardiales</taxon>
        <taxon>Pseudonocardiaceae</taxon>
        <taxon>Saccharothrix</taxon>
    </lineage>
</organism>
<reference evidence="6" key="1">
    <citation type="journal article" date="2021" name="Curr. Microbiol.">
        <title>Complete genome of nocamycin-producing strain Saccharothrix syringae NRRL B-16468 reveals the biosynthetic potential for secondary metabolites.</title>
        <authorList>
            <person name="Mo X."/>
            <person name="Yang S."/>
        </authorList>
    </citation>
    <scope>NUCLEOTIDE SEQUENCE [LARGE SCALE GENOMIC DNA]</scope>
    <source>
        <strain evidence="6">ATCC 51364 / DSM 43886 / JCM 6844 / KCTC 9398 / NBRC 14523 / NRRL B-16468 / INA 2240</strain>
    </source>
</reference>
<dbReference type="Pfam" id="PF19916">
    <property type="entry name" value="VMAP-M0"/>
    <property type="match status" value="1"/>
</dbReference>
<evidence type="ECO:0000313" key="6">
    <source>
        <dbReference type="Proteomes" id="UP000325787"/>
    </source>
</evidence>
<feature type="region of interest" description="Disordered" evidence="1">
    <location>
        <begin position="1"/>
        <end position="20"/>
    </location>
</feature>
<protein>
    <submittedName>
        <fullName evidence="5">Uncharacterized protein</fullName>
    </submittedName>
</protein>
<dbReference type="Pfam" id="PF19956">
    <property type="entry name" value="EAD2"/>
    <property type="match status" value="1"/>
</dbReference>
<evidence type="ECO:0000259" key="3">
    <source>
        <dbReference type="Pfam" id="PF19956"/>
    </source>
</evidence>
<dbReference type="Pfam" id="PF20028">
    <property type="entry name" value="VMAP-C"/>
    <property type="match status" value="1"/>
</dbReference>
<evidence type="ECO:0000256" key="1">
    <source>
        <dbReference type="SAM" id="MobiDB-lite"/>
    </source>
</evidence>
<evidence type="ECO:0000313" key="5">
    <source>
        <dbReference type="EMBL" id="QFZ21970.1"/>
    </source>
</evidence>